<evidence type="ECO:0000313" key="2">
    <source>
        <dbReference type="Proteomes" id="UP000286415"/>
    </source>
</evidence>
<accession>A0A8T1LXB9</accession>
<comment type="caution">
    <text evidence="1">The sequence shown here is derived from an EMBL/GenBank/DDBJ whole genome shotgun (WGS) entry which is preliminary data.</text>
</comment>
<dbReference type="Proteomes" id="UP000286415">
    <property type="component" value="Unassembled WGS sequence"/>
</dbReference>
<reference evidence="1 2" key="1">
    <citation type="journal article" date="2018" name="Biotechnol. Adv.">
        <title>Improved genomic resources and new bioinformatic workflow for the carcinogenic parasite Clonorchis sinensis: Biotechnological implications.</title>
        <authorList>
            <person name="Wang D."/>
            <person name="Korhonen P.K."/>
            <person name="Gasser R.B."/>
            <person name="Young N.D."/>
        </authorList>
    </citation>
    <scope>NUCLEOTIDE SEQUENCE [LARGE SCALE GENOMIC DNA]</scope>
    <source>
        <strain evidence="1">Cs-k2</strain>
    </source>
</reference>
<sequence>MRLGCGTQPSSTSNVFPIVSSSHSVTMNHSTALPLHLKSIQKPSVPPRLSAIETSASGSTKELHFHCTFSSPEVVVEVVLTQPKAVAEDDSPSTESFLVQMQQISCRVQIVCAALEGDYVLLSWKMVSPLLVQRLSLLTMDREPVSTI</sequence>
<name>A0A8T1LXB9_CLOSI</name>
<gene>
    <name evidence="1" type="ORF">CSKR_202134</name>
</gene>
<reference evidence="1 2" key="2">
    <citation type="journal article" date="2021" name="Genomics">
        <title>High-quality reference genome for Clonorchis sinensis.</title>
        <authorList>
            <person name="Young N.D."/>
            <person name="Stroehlein A.J."/>
            <person name="Kinkar L."/>
            <person name="Wang T."/>
            <person name="Sohn W.M."/>
            <person name="Chang B.C.H."/>
            <person name="Kaur P."/>
            <person name="Weisz D."/>
            <person name="Dudchenko O."/>
            <person name="Aiden E.L."/>
            <person name="Korhonen P.K."/>
            <person name="Gasser R.B."/>
        </authorList>
    </citation>
    <scope>NUCLEOTIDE SEQUENCE [LARGE SCALE GENOMIC DNA]</scope>
    <source>
        <strain evidence="1">Cs-k2</strain>
    </source>
</reference>
<dbReference type="EMBL" id="NIRI02000077">
    <property type="protein sequence ID" value="KAG5441282.1"/>
    <property type="molecule type" value="Genomic_DNA"/>
</dbReference>
<organism evidence="1 2">
    <name type="scientific">Clonorchis sinensis</name>
    <name type="common">Chinese liver fluke</name>
    <dbReference type="NCBI Taxonomy" id="79923"/>
    <lineage>
        <taxon>Eukaryota</taxon>
        <taxon>Metazoa</taxon>
        <taxon>Spiralia</taxon>
        <taxon>Lophotrochozoa</taxon>
        <taxon>Platyhelminthes</taxon>
        <taxon>Trematoda</taxon>
        <taxon>Digenea</taxon>
        <taxon>Opisthorchiida</taxon>
        <taxon>Opisthorchiata</taxon>
        <taxon>Opisthorchiidae</taxon>
        <taxon>Clonorchis</taxon>
    </lineage>
</organism>
<keyword evidence="2" id="KW-1185">Reference proteome</keyword>
<protein>
    <submittedName>
        <fullName evidence="1">Uncharacterized protein</fullName>
    </submittedName>
</protein>
<dbReference type="AlphaFoldDB" id="A0A8T1LXB9"/>
<proteinExistence type="predicted"/>
<dbReference type="OrthoDB" id="6270252at2759"/>
<evidence type="ECO:0000313" key="1">
    <source>
        <dbReference type="EMBL" id="KAG5441282.1"/>
    </source>
</evidence>